<sequence length="84" mass="9388">MLNHRTRTHDRDSGAFRAYASTITKSFAEDPMVAEILSDVDAVCSHRSTKLYNCKVGTTGCPIHFISTCKGKPNSDERGKQRNR</sequence>
<evidence type="ECO:0000313" key="1">
    <source>
        <dbReference type="EMBL" id="PON95033.1"/>
    </source>
</evidence>
<dbReference type="OrthoDB" id="10272572at2759"/>
<dbReference type="EMBL" id="JXTC01000047">
    <property type="protein sequence ID" value="PON95033.1"/>
    <property type="molecule type" value="Genomic_DNA"/>
</dbReference>
<dbReference type="Proteomes" id="UP000237000">
    <property type="component" value="Unassembled WGS sequence"/>
</dbReference>
<gene>
    <name evidence="1" type="ORF">TorRG33x02_092320</name>
</gene>
<comment type="caution">
    <text evidence="1">The sequence shown here is derived from an EMBL/GenBank/DDBJ whole genome shotgun (WGS) entry which is preliminary data.</text>
</comment>
<keyword evidence="2" id="KW-1185">Reference proteome</keyword>
<dbReference type="InParanoid" id="A0A2P5FB79"/>
<organism evidence="1 2">
    <name type="scientific">Trema orientale</name>
    <name type="common">Charcoal tree</name>
    <name type="synonym">Celtis orientalis</name>
    <dbReference type="NCBI Taxonomy" id="63057"/>
    <lineage>
        <taxon>Eukaryota</taxon>
        <taxon>Viridiplantae</taxon>
        <taxon>Streptophyta</taxon>
        <taxon>Embryophyta</taxon>
        <taxon>Tracheophyta</taxon>
        <taxon>Spermatophyta</taxon>
        <taxon>Magnoliopsida</taxon>
        <taxon>eudicotyledons</taxon>
        <taxon>Gunneridae</taxon>
        <taxon>Pentapetalae</taxon>
        <taxon>rosids</taxon>
        <taxon>fabids</taxon>
        <taxon>Rosales</taxon>
        <taxon>Cannabaceae</taxon>
        <taxon>Trema</taxon>
    </lineage>
</organism>
<accession>A0A2P5FB79</accession>
<protein>
    <submittedName>
        <fullName evidence="1">Uncharacterized protein</fullName>
    </submittedName>
</protein>
<evidence type="ECO:0000313" key="2">
    <source>
        <dbReference type="Proteomes" id="UP000237000"/>
    </source>
</evidence>
<name>A0A2P5FB79_TREOI</name>
<reference evidence="2" key="1">
    <citation type="submission" date="2016-06" db="EMBL/GenBank/DDBJ databases">
        <title>Parallel loss of symbiosis genes in relatives of nitrogen-fixing non-legume Parasponia.</title>
        <authorList>
            <person name="Van Velzen R."/>
            <person name="Holmer R."/>
            <person name="Bu F."/>
            <person name="Rutten L."/>
            <person name="Van Zeijl A."/>
            <person name="Liu W."/>
            <person name="Santuari L."/>
            <person name="Cao Q."/>
            <person name="Sharma T."/>
            <person name="Shen D."/>
            <person name="Roswanjaya Y."/>
            <person name="Wardhani T."/>
            <person name="Kalhor M.S."/>
            <person name="Jansen J."/>
            <person name="Van den Hoogen J."/>
            <person name="Gungor B."/>
            <person name="Hartog M."/>
            <person name="Hontelez J."/>
            <person name="Verver J."/>
            <person name="Yang W.-C."/>
            <person name="Schijlen E."/>
            <person name="Repin R."/>
            <person name="Schilthuizen M."/>
            <person name="Schranz E."/>
            <person name="Heidstra R."/>
            <person name="Miyata K."/>
            <person name="Fedorova E."/>
            <person name="Kohlen W."/>
            <person name="Bisseling T."/>
            <person name="Smit S."/>
            <person name="Geurts R."/>
        </authorList>
    </citation>
    <scope>NUCLEOTIDE SEQUENCE [LARGE SCALE GENOMIC DNA]</scope>
    <source>
        <strain evidence="2">cv. RG33-2</strain>
    </source>
</reference>
<dbReference type="AlphaFoldDB" id="A0A2P5FB79"/>
<proteinExistence type="predicted"/>